<reference evidence="1 2" key="1">
    <citation type="submission" date="2017-07" db="EMBL/GenBank/DDBJ databases">
        <title>Leptospira spp. isolated from tropical soils.</title>
        <authorList>
            <person name="Thibeaux R."/>
            <person name="Iraola G."/>
            <person name="Ferres I."/>
            <person name="Bierque E."/>
            <person name="Girault D."/>
            <person name="Soupe-Gilbert M.-E."/>
            <person name="Picardeau M."/>
            <person name="Goarant C."/>
        </authorList>
    </citation>
    <scope>NUCLEOTIDE SEQUENCE [LARGE SCALE GENOMIC DNA]</scope>
    <source>
        <strain evidence="1 2">MCA1-C-A1</strain>
    </source>
</reference>
<evidence type="ECO:0000313" key="2">
    <source>
        <dbReference type="Proteomes" id="UP000232196"/>
    </source>
</evidence>
<protein>
    <submittedName>
        <fullName evidence="1">Uncharacterized protein</fullName>
    </submittedName>
</protein>
<dbReference type="Proteomes" id="UP000232196">
    <property type="component" value="Unassembled WGS sequence"/>
</dbReference>
<dbReference type="EMBL" id="NPDN01000006">
    <property type="protein sequence ID" value="PJZ25107.1"/>
    <property type="molecule type" value="Genomic_DNA"/>
</dbReference>
<gene>
    <name evidence="1" type="ORF">CH357_12915</name>
</gene>
<keyword evidence="2" id="KW-1185">Reference proteome</keyword>
<evidence type="ECO:0000313" key="1">
    <source>
        <dbReference type="EMBL" id="PJZ25107.1"/>
    </source>
</evidence>
<organism evidence="1 2">
    <name type="scientific">Leptospira hartskeerlii</name>
    <dbReference type="NCBI Taxonomy" id="2023177"/>
    <lineage>
        <taxon>Bacteria</taxon>
        <taxon>Pseudomonadati</taxon>
        <taxon>Spirochaetota</taxon>
        <taxon>Spirochaetia</taxon>
        <taxon>Leptospirales</taxon>
        <taxon>Leptospiraceae</taxon>
        <taxon>Leptospira</taxon>
    </lineage>
</organism>
<proteinExistence type="predicted"/>
<name>A0A2M9XBM2_9LEPT</name>
<dbReference type="AlphaFoldDB" id="A0A2M9XBM2"/>
<sequence length="77" mass="8182">MVDWFVGLAGRLLASLGPGYYGFAFRSSGEAGLTPCVSLPRDEHYKEGLAATQFAFLARGVFATLPVSVDLIAVCLI</sequence>
<accession>A0A2M9XBM2</accession>
<comment type="caution">
    <text evidence="1">The sequence shown here is derived from an EMBL/GenBank/DDBJ whole genome shotgun (WGS) entry which is preliminary data.</text>
</comment>